<keyword evidence="2" id="KW-1185">Reference proteome</keyword>
<dbReference type="Gene3D" id="2.60.40.1120">
    <property type="entry name" value="Carboxypeptidase-like, regulatory domain"/>
    <property type="match status" value="1"/>
</dbReference>
<dbReference type="InterPro" id="IPR008969">
    <property type="entry name" value="CarboxyPept-like_regulatory"/>
</dbReference>
<organism evidence="1 2">
    <name type="scientific">Aquimarina intermedia</name>
    <dbReference type="NCBI Taxonomy" id="350814"/>
    <lineage>
        <taxon>Bacteria</taxon>
        <taxon>Pseudomonadati</taxon>
        <taxon>Bacteroidota</taxon>
        <taxon>Flavobacteriia</taxon>
        <taxon>Flavobacteriales</taxon>
        <taxon>Flavobacteriaceae</taxon>
        <taxon>Aquimarina</taxon>
    </lineage>
</organism>
<keyword evidence="1" id="KW-0645">Protease</keyword>
<sequence>MKTELMKKYKKMIHLPMKKLSFIFLVICFSFKLNAFQVEAQESSQYQLYTGTIEDKSNNDALPSATVILSGTNISTVSNASGEFSIKVPYQNRNANLIISYLGYKNKTVSLVQLQNMEDAIQLERTVTELDEVSIGERDAKEIMKQVIKKIPDNYLASPIIQTAFYRETIRKRRTYVSLSEAVIDIYKNPSPLNKVDDVKLFKARKNTDYKRLDTLTLKLQGGPASALYLDLVKHPEALLSNDILDSYIFTMDKSVRMNNRNMYVINFKQHPNIPDPMYYGKLYIDVTTYALTKASFSLNLENRKEASKIFVRKKPARAKVYATQADYTVNYREDNNKWYYGYSKMELAFKINWKKRLFNSVYKLDVELAVTDWKENVEKKSLKAKERLKPSTILSDKASGFSEPDFWGEYNIIEPEKSIESAIKKIQKQLKKREESR</sequence>
<keyword evidence="1" id="KW-0378">Hydrolase</keyword>
<reference evidence="1 2" key="1">
    <citation type="submission" date="2019-07" db="EMBL/GenBank/DDBJ databases">
        <title>Genomic Encyclopedia of Archaeal and Bacterial Type Strains, Phase II (KMG-II): from individual species to whole genera.</title>
        <authorList>
            <person name="Goeker M."/>
        </authorList>
    </citation>
    <scope>NUCLEOTIDE SEQUENCE [LARGE SCALE GENOMIC DNA]</scope>
    <source>
        <strain evidence="1 2">DSM 17527</strain>
    </source>
</reference>
<gene>
    <name evidence="1" type="ORF">BD809_10788</name>
</gene>
<accession>A0A5S5BYT3</accession>
<name>A0A5S5BYT3_9FLAO</name>
<proteinExistence type="predicted"/>
<comment type="caution">
    <text evidence="1">The sequence shown here is derived from an EMBL/GenBank/DDBJ whole genome shotgun (WGS) entry which is preliminary data.</text>
</comment>
<evidence type="ECO:0000313" key="1">
    <source>
        <dbReference type="EMBL" id="TYP72204.1"/>
    </source>
</evidence>
<dbReference type="AlphaFoldDB" id="A0A5S5BYT3"/>
<dbReference type="EMBL" id="VNHU01000007">
    <property type="protein sequence ID" value="TYP72204.1"/>
    <property type="molecule type" value="Genomic_DNA"/>
</dbReference>
<dbReference type="Pfam" id="PF13715">
    <property type="entry name" value="CarbopepD_reg_2"/>
    <property type="match status" value="1"/>
</dbReference>
<keyword evidence="1" id="KW-0121">Carboxypeptidase</keyword>
<evidence type="ECO:0000313" key="2">
    <source>
        <dbReference type="Proteomes" id="UP000324376"/>
    </source>
</evidence>
<protein>
    <submittedName>
        <fullName evidence="1">Carboxypeptidase-like protein</fullName>
    </submittedName>
</protein>
<dbReference type="GO" id="GO:0004180">
    <property type="term" value="F:carboxypeptidase activity"/>
    <property type="evidence" value="ECO:0007669"/>
    <property type="project" value="UniProtKB-KW"/>
</dbReference>
<dbReference type="RefSeq" id="WP_246131519.1">
    <property type="nucleotide sequence ID" value="NZ_VNHU01000007.1"/>
</dbReference>
<dbReference type="Proteomes" id="UP000324376">
    <property type="component" value="Unassembled WGS sequence"/>
</dbReference>
<dbReference type="SUPFAM" id="SSF49464">
    <property type="entry name" value="Carboxypeptidase regulatory domain-like"/>
    <property type="match status" value="1"/>
</dbReference>